<sequence length="157" mass="16492">MRAEKISEAAFAPFGTLIRYAADDGRHYLPAVLEATAPAAPALWINRIAAARPPVRIARLERHPFGAQSFVPLGGGRLLVTVCAAAANGAPDPGQMRAFVVPPGTGITYRPGTWHHGLVALDGPLDVLVVMATHGIAGETEDADLEAPMIIEAMDIP</sequence>
<evidence type="ECO:0000313" key="5">
    <source>
        <dbReference type="EMBL" id="MBB5751546.1"/>
    </source>
</evidence>
<dbReference type="EC" id="4.3.2.3" evidence="5"/>
<reference evidence="5 6" key="1">
    <citation type="submission" date="2020-08" db="EMBL/GenBank/DDBJ databases">
        <title>Genomic Encyclopedia of Type Strains, Phase IV (KMG-IV): sequencing the most valuable type-strain genomes for metagenomic binning, comparative biology and taxonomic classification.</title>
        <authorList>
            <person name="Goeker M."/>
        </authorList>
    </citation>
    <scope>NUCLEOTIDE SEQUENCE [LARGE SCALE GENOMIC DNA]</scope>
    <source>
        <strain evidence="5 6">DSM 16268</strain>
    </source>
</reference>
<dbReference type="InterPro" id="IPR047233">
    <property type="entry name" value="UAH_cupin"/>
</dbReference>
<dbReference type="GO" id="GO:0000256">
    <property type="term" value="P:allantoin catabolic process"/>
    <property type="evidence" value="ECO:0007669"/>
    <property type="project" value="InterPro"/>
</dbReference>
<dbReference type="Gene3D" id="2.60.120.480">
    <property type="entry name" value="Ureidoglycolate hydrolase"/>
    <property type="match status" value="1"/>
</dbReference>
<protein>
    <submittedName>
        <fullName evidence="5">Ureidoglycolate lyase</fullName>
        <ecNumber evidence="5">4.3.2.3</ecNumber>
    </submittedName>
</protein>
<gene>
    <name evidence="5" type="ORF">GGQ63_000589</name>
</gene>
<dbReference type="GO" id="GO:0004848">
    <property type="term" value="F:ureidoglycolate hydrolase activity"/>
    <property type="evidence" value="ECO:0007669"/>
    <property type="project" value="InterPro"/>
</dbReference>
<dbReference type="InterPro" id="IPR024060">
    <property type="entry name" value="Ureidoglycolate_lyase_dom_sf"/>
</dbReference>
<dbReference type="GO" id="GO:0050385">
    <property type="term" value="F:ureidoglycolate lyase activity"/>
    <property type="evidence" value="ECO:0007669"/>
    <property type="project" value="UniProtKB-EC"/>
</dbReference>
<proteinExistence type="predicted"/>
<dbReference type="GO" id="GO:0006144">
    <property type="term" value="P:purine nucleobase metabolic process"/>
    <property type="evidence" value="ECO:0007669"/>
    <property type="project" value="UniProtKB-KW"/>
</dbReference>
<name>A0A7W9CTV9_9HYPH</name>
<comment type="subunit">
    <text evidence="1">Homodimer.</text>
</comment>
<organism evidence="5 6">
    <name type="scientific">Prosthecomicrobium pneumaticum</name>
    <dbReference type="NCBI Taxonomy" id="81895"/>
    <lineage>
        <taxon>Bacteria</taxon>
        <taxon>Pseudomonadati</taxon>
        <taxon>Pseudomonadota</taxon>
        <taxon>Alphaproteobacteria</taxon>
        <taxon>Hyphomicrobiales</taxon>
        <taxon>Kaistiaceae</taxon>
        <taxon>Prosthecomicrobium</taxon>
    </lineage>
</organism>
<dbReference type="Pfam" id="PF04115">
    <property type="entry name" value="Ureidogly_lyase"/>
    <property type="match status" value="1"/>
</dbReference>
<keyword evidence="6" id="KW-1185">Reference proteome</keyword>
<dbReference type="RefSeq" id="WP_183852311.1">
    <property type="nucleotide sequence ID" value="NZ_JACHOO010000001.1"/>
</dbReference>
<dbReference type="CDD" id="cd20298">
    <property type="entry name" value="cupin_UAH"/>
    <property type="match status" value="1"/>
</dbReference>
<dbReference type="AlphaFoldDB" id="A0A7W9CTV9"/>
<dbReference type="EMBL" id="JACHOO010000001">
    <property type="protein sequence ID" value="MBB5751546.1"/>
    <property type="molecule type" value="Genomic_DNA"/>
</dbReference>
<dbReference type="PANTHER" id="PTHR21221:SF1">
    <property type="entry name" value="UREIDOGLYCOLATE LYASE"/>
    <property type="match status" value="1"/>
</dbReference>
<accession>A0A7W9CTV9</accession>
<dbReference type="SUPFAM" id="SSF51182">
    <property type="entry name" value="RmlC-like cupins"/>
    <property type="match status" value="1"/>
</dbReference>
<keyword evidence="3 5" id="KW-0456">Lyase</keyword>
<dbReference type="InterPro" id="IPR011051">
    <property type="entry name" value="RmlC_Cupin_sf"/>
</dbReference>
<evidence type="ECO:0000256" key="2">
    <source>
        <dbReference type="ARBA" id="ARBA00022631"/>
    </source>
</evidence>
<evidence type="ECO:0000256" key="3">
    <source>
        <dbReference type="ARBA" id="ARBA00023239"/>
    </source>
</evidence>
<dbReference type="Proteomes" id="UP000523821">
    <property type="component" value="Unassembled WGS sequence"/>
</dbReference>
<keyword evidence="2" id="KW-0659">Purine metabolism</keyword>
<evidence type="ECO:0000313" key="6">
    <source>
        <dbReference type="Proteomes" id="UP000523821"/>
    </source>
</evidence>
<comment type="caution">
    <text evidence="5">The sequence shown here is derived from an EMBL/GenBank/DDBJ whole genome shotgun (WGS) entry which is preliminary data.</text>
</comment>
<dbReference type="PANTHER" id="PTHR21221">
    <property type="entry name" value="UREIDOGLYCOLATE HYDROLASE"/>
    <property type="match status" value="1"/>
</dbReference>
<evidence type="ECO:0000256" key="1">
    <source>
        <dbReference type="ARBA" id="ARBA00011738"/>
    </source>
</evidence>
<dbReference type="InterPro" id="IPR007247">
    <property type="entry name" value="Ureidogly_lyase"/>
</dbReference>
<evidence type="ECO:0000256" key="4">
    <source>
        <dbReference type="ARBA" id="ARBA00047684"/>
    </source>
</evidence>
<comment type="catalytic activity">
    <reaction evidence="4">
        <text>(S)-ureidoglycolate = urea + glyoxylate</text>
        <dbReference type="Rhea" id="RHEA:11304"/>
        <dbReference type="ChEBI" id="CHEBI:16199"/>
        <dbReference type="ChEBI" id="CHEBI:36655"/>
        <dbReference type="ChEBI" id="CHEBI:57296"/>
        <dbReference type="EC" id="4.3.2.3"/>
    </reaction>
</comment>